<feature type="transmembrane region" description="Helical" evidence="1">
    <location>
        <begin position="29"/>
        <end position="47"/>
    </location>
</feature>
<evidence type="ECO:0000256" key="1">
    <source>
        <dbReference type="SAM" id="Phobius"/>
    </source>
</evidence>
<proteinExistence type="predicted"/>
<keyword evidence="1" id="KW-1133">Transmembrane helix</keyword>
<feature type="transmembrane region" description="Helical" evidence="1">
    <location>
        <begin position="59"/>
        <end position="78"/>
    </location>
</feature>
<gene>
    <name evidence="2" type="ORF">UFOPK1650_00326</name>
</gene>
<dbReference type="AlphaFoldDB" id="A0A6J6DKL9"/>
<reference evidence="2" key="1">
    <citation type="submission" date="2020-05" db="EMBL/GenBank/DDBJ databases">
        <authorList>
            <person name="Chiriac C."/>
            <person name="Salcher M."/>
            <person name="Ghai R."/>
            <person name="Kavagutti S V."/>
        </authorList>
    </citation>
    <scope>NUCLEOTIDE SEQUENCE</scope>
</reference>
<protein>
    <submittedName>
        <fullName evidence="2">Unannotated protein</fullName>
    </submittedName>
</protein>
<keyword evidence="1" id="KW-0472">Membrane</keyword>
<keyword evidence="1" id="KW-0812">Transmembrane</keyword>
<name>A0A6J6DKL9_9ZZZZ</name>
<feature type="transmembrane region" description="Helical" evidence="1">
    <location>
        <begin position="7"/>
        <end position="23"/>
    </location>
</feature>
<dbReference type="EMBL" id="CAEZTJ010000027">
    <property type="protein sequence ID" value="CAB4563565.1"/>
    <property type="molecule type" value="Genomic_DNA"/>
</dbReference>
<accession>A0A6J6DKL9</accession>
<evidence type="ECO:0000313" key="2">
    <source>
        <dbReference type="EMBL" id="CAB4563565.1"/>
    </source>
</evidence>
<feature type="transmembrane region" description="Helical" evidence="1">
    <location>
        <begin position="90"/>
        <end position="109"/>
    </location>
</feature>
<sequence length="114" mass="12177">MLWLKSIAISAIFSAVAVLLHSWSRPYGLFLALAVIVVMMRYISTLAARTSVGSLGRRIPSLLAATVWFLIAWVASTVRNGDEILIEGDTIGGSFLVGASAFVALSLIARPKSL</sequence>
<organism evidence="2">
    <name type="scientific">freshwater metagenome</name>
    <dbReference type="NCBI Taxonomy" id="449393"/>
    <lineage>
        <taxon>unclassified sequences</taxon>
        <taxon>metagenomes</taxon>
        <taxon>ecological metagenomes</taxon>
    </lineage>
</organism>